<dbReference type="PROSITE" id="PS50109">
    <property type="entry name" value="HIS_KIN"/>
    <property type="match status" value="1"/>
</dbReference>
<dbReference type="InterPro" id="IPR036890">
    <property type="entry name" value="HATPase_C_sf"/>
</dbReference>
<keyword evidence="6" id="KW-0547">Nucleotide-binding</keyword>
<evidence type="ECO:0000256" key="3">
    <source>
        <dbReference type="ARBA" id="ARBA00022500"/>
    </source>
</evidence>
<evidence type="ECO:0000259" key="12">
    <source>
        <dbReference type="PROSITE" id="PS50109"/>
    </source>
</evidence>
<comment type="catalytic activity">
    <reaction evidence="1">
        <text>ATP + protein L-histidine = ADP + protein N-phospho-L-histidine.</text>
        <dbReference type="EC" id="2.7.13.3"/>
    </reaction>
</comment>
<dbReference type="Gene3D" id="2.30.30.40">
    <property type="entry name" value="SH3 Domains"/>
    <property type="match status" value="1"/>
</dbReference>
<name>A0A090ZDG1_PAEMA</name>
<dbReference type="Pfam" id="PF02895">
    <property type="entry name" value="H-kinase_dim"/>
    <property type="match status" value="1"/>
</dbReference>
<dbReference type="Gene3D" id="3.30.565.10">
    <property type="entry name" value="Histidine kinase-like ATPase, C-terminal domain"/>
    <property type="match status" value="1"/>
</dbReference>
<evidence type="ECO:0000256" key="9">
    <source>
        <dbReference type="ARBA" id="ARBA00023012"/>
    </source>
</evidence>
<dbReference type="InterPro" id="IPR051315">
    <property type="entry name" value="Bact_Chemotaxis_CheA"/>
</dbReference>
<evidence type="ECO:0000313" key="16">
    <source>
        <dbReference type="EMBL" id="MUG24566.1"/>
    </source>
</evidence>
<dbReference type="PRINTS" id="PR00344">
    <property type="entry name" value="BCTRLSENSOR"/>
</dbReference>
<accession>A0A090ZDG1</accession>
<dbReference type="RefSeq" id="WP_036623264.1">
    <property type="nucleotide sequence ID" value="NZ_BGML01000003.1"/>
</dbReference>
<dbReference type="SMART" id="SM00387">
    <property type="entry name" value="HATPase_c"/>
    <property type="match status" value="1"/>
</dbReference>
<evidence type="ECO:0000313" key="15">
    <source>
        <dbReference type="EMBL" id="KFN08255.1"/>
    </source>
</evidence>
<dbReference type="CDD" id="cd00731">
    <property type="entry name" value="CheA_reg"/>
    <property type="match status" value="1"/>
</dbReference>
<keyword evidence="5" id="KW-0808">Transferase</keyword>
<feature type="domain" description="HPt" evidence="14">
    <location>
        <begin position="1"/>
        <end position="104"/>
    </location>
</feature>
<dbReference type="GO" id="GO:0006935">
    <property type="term" value="P:chemotaxis"/>
    <property type="evidence" value="ECO:0007669"/>
    <property type="project" value="UniProtKB-KW"/>
</dbReference>
<evidence type="ECO:0000259" key="13">
    <source>
        <dbReference type="PROSITE" id="PS50851"/>
    </source>
</evidence>
<dbReference type="InterPro" id="IPR008207">
    <property type="entry name" value="Sig_transdc_His_kin_Hpt_dom"/>
</dbReference>
<dbReference type="GO" id="GO:0005737">
    <property type="term" value="C:cytoplasm"/>
    <property type="evidence" value="ECO:0007669"/>
    <property type="project" value="InterPro"/>
</dbReference>
<dbReference type="InterPro" id="IPR036641">
    <property type="entry name" value="HPT_dom_sf"/>
</dbReference>
<dbReference type="GO" id="GO:0005524">
    <property type="term" value="F:ATP binding"/>
    <property type="evidence" value="ECO:0007669"/>
    <property type="project" value="UniProtKB-KW"/>
</dbReference>
<keyword evidence="8" id="KW-0067">ATP-binding</keyword>
<dbReference type="STRING" id="44252.DJ90_1529"/>
<dbReference type="Pfam" id="PF02518">
    <property type="entry name" value="HATPase_c"/>
    <property type="match status" value="1"/>
</dbReference>
<evidence type="ECO:0000256" key="8">
    <source>
        <dbReference type="ARBA" id="ARBA00022840"/>
    </source>
</evidence>
<evidence type="ECO:0000259" key="14">
    <source>
        <dbReference type="PROSITE" id="PS50894"/>
    </source>
</evidence>
<dbReference type="EMBL" id="JMQA01000029">
    <property type="protein sequence ID" value="KFN08255.1"/>
    <property type="molecule type" value="Genomic_DNA"/>
</dbReference>
<evidence type="ECO:0000256" key="2">
    <source>
        <dbReference type="ARBA" id="ARBA00012438"/>
    </source>
</evidence>
<evidence type="ECO:0000256" key="5">
    <source>
        <dbReference type="ARBA" id="ARBA00022679"/>
    </source>
</evidence>
<dbReference type="SUPFAM" id="SSF47226">
    <property type="entry name" value="Histidine-containing phosphotransfer domain, HPT domain"/>
    <property type="match status" value="1"/>
</dbReference>
<dbReference type="Proteomes" id="UP000442469">
    <property type="component" value="Unassembled WGS sequence"/>
</dbReference>
<evidence type="ECO:0000256" key="7">
    <source>
        <dbReference type="ARBA" id="ARBA00022777"/>
    </source>
</evidence>
<evidence type="ECO:0000256" key="11">
    <source>
        <dbReference type="SAM" id="MobiDB-lite"/>
    </source>
</evidence>
<dbReference type="InterPro" id="IPR005467">
    <property type="entry name" value="His_kinase_dom"/>
</dbReference>
<dbReference type="AlphaFoldDB" id="A0A090ZDG1"/>
<dbReference type="EC" id="2.7.13.3" evidence="2"/>
<dbReference type="SUPFAM" id="SSF47384">
    <property type="entry name" value="Homodimeric domain of signal transducing histidine kinase"/>
    <property type="match status" value="1"/>
</dbReference>
<evidence type="ECO:0000256" key="6">
    <source>
        <dbReference type="ARBA" id="ARBA00022741"/>
    </source>
</evidence>
<proteinExistence type="predicted"/>
<dbReference type="SUPFAM" id="SSF55874">
    <property type="entry name" value="ATPase domain of HSP90 chaperone/DNA topoisomerase II/histidine kinase"/>
    <property type="match status" value="1"/>
</dbReference>
<dbReference type="PANTHER" id="PTHR43395:SF1">
    <property type="entry name" value="CHEMOTAXIS PROTEIN CHEA"/>
    <property type="match status" value="1"/>
</dbReference>
<keyword evidence="3" id="KW-0145">Chemotaxis</keyword>
<dbReference type="Proteomes" id="UP000029278">
    <property type="component" value="Unassembled WGS sequence"/>
</dbReference>
<dbReference type="PATRIC" id="fig|44252.3.peg.3154"/>
<keyword evidence="7" id="KW-0418">Kinase</keyword>
<evidence type="ECO:0000313" key="17">
    <source>
        <dbReference type="Proteomes" id="UP000029278"/>
    </source>
</evidence>
<keyword evidence="9" id="KW-0902">Two-component regulatory system</keyword>
<dbReference type="EMBL" id="WNZZ01000016">
    <property type="protein sequence ID" value="MUG24566.1"/>
    <property type="molecule type" value="Genomic_DNA"/>
</dbReference>
<dbReference type="InterPro" id="IPR003594">
    <property type="entry name" value="HATPase_dom"/>
</dbReference>
<dbReference type="InterPro" id="IPR004358">
    <property type="entry name" value="Sig_transdc_His_kin-like_C"/>
</dbReference>
<dbReference type="SUPFAM" id="SSF50341">
    <property type="entry name" value="CheW-like"/>
    <property type="match status" value="1"/>
</dbReference>
<dbReference type="SMART" id="SM00260">
    <property type="entry name" value="CheW"/>
    <property type="match status" value="1"/>
</dbReference>
<dbReference type="Pfam" id="PF01627">
    <property type="entry name" value="Hpt"/>
    <property type="match status" value="1"/>
</dbReference>
<dbReference type="CDD" id="cd16916">
    <property type="entry name" value="HATPase_CheA-like"/>
    <property type="match status" value="1"/>
</dbReference>
<feature type="region of interest" description="Disordered" evidence="11">
    <location>
        <begin position="137"/>
        <end position="159"/>
    </location>
</feature>
<organism evidence="15 17">
    <name type="scientific">Paenibacillus macerans</name>
    <name type="common">Bacillus macerans</name>
    <dbReference type="NCBI Taxonomy" id="44252"/>
    <lineage>
        <taxon>Bacteria</taxon>
        <taxon>Bacillati</taxon>
        <taxon>Bacillota</taxon>
        <taxon>Bacilli</taxon>
        <taxon>Bacillales</taxon>
        <taxon>Paenibacillaceae</taxon>
        <taxon>Paenibacillus</taxon>
    </lineage>
</organism>
<evidence type="ECO:0000256" key="4">
    <source>
        <dbReference type="ARBA" id="ARBA00022553"/>
    </source>
</evidence>
<gene>
    <name evidence="15" type="ORF">DJ90_1529</name>
    <name evidence="16" type="ORF">GNQ08_19530</name>
</gene>
<dbReference type="InterPro" id="IPR036061">
    <property type="entry name" value="CheW-like_dom_sf"/>
</dbReference>
<dbReference type="InterPro" id="IPR036097">
    <property type="entry name" value="HisK_dim/P_sf"/>
</dbReference>
<feature type="modified residue" description="Phosphohistidine" evidence="10">
    <location>
        <position position="47"/>
    </location>
</feature>
<dbReference type="PROSITE" id="PS50894">
    <property type="entry name" value="HPT"/>
    <property type="match status" value="1"/>
</dbReference>
<dbReference type="OrthoDB" id="9803176at2"/>
<keyword evidence="4 10" id="KW-0597">Phosphoprotein</keyword>
<comment type="caution">
    <text evidence="15">The sequence shown here is derived from an EMBL/GenBank/DDBJ whole genome shotgun (WGS) entry which is preliminary data.</text>
</comment>
<dbReference type="InterPro" id="IPR004105">
    <property type="entry name" value="CheA-like_dim"/>
</dbReference>
<dbReference type="Gene3D" id="1.20.120.160">
    <property type="entry name" value="HPT domain"/>
    <property type="match status" value="1"/>
</dbReference>
<dbReference type="PROSITE" id="PS50851">
    <property type="entry name" value="CHEW"/>
    <property type="match status" value="1"/>
</dbReference>
<dbReference type="PANTHER" id="PTHR43395">
    <property type="entry name" value="SENSOR HISTIDINE KINASE CHEA"/>
    <property type="match status" value="1"/>
</dbReference>
<protein>
    <recommendedName>
        <fullName evidence="2">histidine kinase</fullName>
        <ecNumber evidence="2">2.7.13.3</ecNumber>
    </recommendedName>
</protein>
<dbReference type="Pfam" id="PF01584">
    <property type="entry name" value="CheW"/>
    <property type="match status" value="1"/>
</dbReference>
<dbReference type="FunFam" id="3.30.565.10:FF:000016">
    <property type="entry name" value="Chemotaxis protein CheA, putative"/>
    <property type="match status" value="1"/>
</dbReference>
<feature type="domain" description="CheW-like" evidence="13">
    <location>
        <begin position="428"/>
        <end position="561"/>
    </location>
</feature>
<dbReference type="SMART" id="SM00073">
    <property type="entry name" value="HPT"/>
    <property type="match status" value="1"/>
</dbReference>
<evidence type="ECO:0000256" key="1">
    <source>
        <dbReference type="ARBA" id="ARBA00000085"/>
    </source>
</evidence>
<reference evidence="15 17" key="1">
    <citation type="submission" date="2014-04" db="EMBL/GenBank/DDBJ databases">
        <authorList>
            <person name="Bishop-Lilly K.A."/>
            <person name="Broomall S.M."/>
            <person name="Chain P.S."/>
            <person name="Chertkov O."/>
            <person name="Coyne S.R."/>
            <person name="Daligault H.E."/>
            <person name="Davenport K.W."/>
            <person name="Erkkila T."/>
            <person name="Frey K.G."/>
            <person name="Gibbons H.S."/>
            <person name="Gu W."/>
            <person name="Jaissle J."/>
            <person name="Johnson S.L."/>
            <person name="Koroleva G.I."/>
            <person name="Ladner J.T."/>
            <person name="Lo C.-C."/>
            <person name="Minogue T.D."/>
            <person name="Munk C."/>
            <person name="Palacios G.F."/>
            <person name="Redden C.L."/>
            <person name="Rosenzweig C.N."/>
            <person name="Scholz M.B."/>
            <person name="Teshima H."/>
            <person name="Xu Y."/>
        </authorList>
    </citation>
    <scope>NUCLEOTIDE SEQUENCE [LARGE SCALE GENOMIC DNA]</scope>
    <source>
        <strain evidence="15 17">8244</strain>
    </source>
</reference>
<sequence length="568" mass="62892">MTDLSEYRALFLEELDEQLQYIEEEVLRLEHEGDTDTAVDRLFRAAHTLKGSSAAMGYHKMKEVTHQLEHLLHQVRNGERTVTKPLINLMFTGLDVMKGLQAEIVRTDAETSDISPLLQQLQQFSMNAASESVIPEPPNAFSGGAKEELPGDVGQPPAQRSVYTETKSKSQTIRVNIERLDHLMNLAGELVIDQTRIQQVNTLFRQRFGSDDLVEELFQLSDHLSLLIGELQDGVMKARMLPIEQLYNRFPRMIRDLAESLGKQVDLILQGKDTELDRTLIEEIGDPLIHLLRNAVDHGIEAPEQRRLSGKSERGTVTLSSAHQDNHVVISIRDDGAGIDADKLRGSAVSKGLLSQTEARRLSDEEALQLIFKPGFSTASAVSDVSGRGVGMDIVRNNIERMSGMIDVETVKGQGTLFRIRLPLTLAIVTGLLVNISGRVFIIPMSSVAEITRIEAKEIKRLRGKPVIKIRHQVIPVIWLHDHFQYPRPPVRRYLPMVIIGRGEKRAALAVDELMGNQEIVIKSLGSFIGKIGGISGATILGSGNVALILDVESVVKLSGHAQANSSI</sequence>
<dbReference type="CDD" id="cd00088">
    <property type="entry name" value="HPT"/>
    <property type="match status" value="1"/>
</dbReference>
<dbReference type="InterPro" id="IPR037006">
    <property type="entry name" value="CheA-like_homodim_sf"/>
</dbReference>
<reference evidence="16 18" key="2">
    <citation type="submission" date="2019-11" db="EMBL/GenBank/DDBJ databases">
        <title>Draft genome sequences of five Paenibacillus species of dairy origin.</title>
        <authorList>
            <person name="Olajide A.M."/>
            <person name="Chen S."/>
            <person name="Lapointe G."/>
        </authorList>
    </citation>
    <scope>NUCLEOTIDE SEQUENCE [LARGE SCALE GENOMIC DNA]</scope>
    <source>
        <strain evidence="16 18">3CT49</strain>
    </source>
</reference>
<dbReference type="SMART" id="SM01231">
    <property type="entry name" value="H-kinase_dim"/>
    <property type="match status" value="1"/>
</dbReference>
<dbReference type="Gene3D" id="1.10.287.560">
    <property type="entry name" value="Histidine kinase CheA-like, homodimeric domain"/>
    <property type="match status" value="1"/>
</dbReference>
<dbReference type="HOGENOM" id="CLU_000650_3_7_9"/>
<evidence type="ECO:0000313" key="18">
    <source>
        <dbReference type="Proteomes" id="UP000442469"/>
    </source>
</evidence>
<feature type="domain" description="Histidine kinase" evidence="12">
    <location>
        <begin position="185"/>
        <end position="426"/>
    </location>
</feature>
<evidence type="ECO:0000256" key="10">
    <source>
        <dbReference type="PROSITE-ProRule" id="PRU00110"/>
    </source>
</evidence>
<dbReference type="GO" id="GO:0000155">
    <property type="term" value="F:phosphorelay sensor kinase activity"/>
    <property type="evidence" value="ECO:0007669"/>
    <property type="project" value="InterPro"/>
</dbReference>
<keyword evidence="17" id="KW-1185">Reference proteome</keyword>
<dbReference type="InterPro" id="IPR002545">
    <property type="entry name" value="CheW-lke_dom"/>
</dbReference>
<dbReference type="GeneID" id="77007445"/>